<evidence type="ECO:0000313" key="14">
    <source>
        <dbReference type="Proteomes" id="UP000242287"/>
    </source>
</evidence>
<dbReference type="InterPro" id="IPR053958">
    <property type="entry name" value="HMGCR/SNAP/NPC1-like_SSD"/>
</dbReference>
<evidence type="ECO:0000256" key="11">
    <source>
        <dbReference type="SAM" id="Phobius"/>
    </source>
</evidence>
<organism evidence="13 14">
    <name type="scientific">Amanita thiersii Skay4041</name>
    <dbReference type="NCBI Taxonomy" id="703135"/>
    <lineage>
        <taxon>Eukaryota</taxon>
        <taxon>Fungi</taxon>
        <taxon>Dikarya</taxon>
        <taxon>Basidiomycota</taxon>
        <taxon>Agaricomycotina</taxon>
        <taxon>Agaricomycetes</taxon>
        <taxon>Agaricomycetidae</taxon>
        <taxon>Agaricales</taxon>
        <taxon>Pluteineae</taxon>
        <taxon>Amanitaceae</taxon>
        <taxon>Amanita</taxon>
    </lineage>
</organism>
<dbReference type="STRING" id="703135.A0A2A9NHS7"/>
<evidence type="ECO:0000256" key="1">
    <source>
        <dbReference type="ARBA" id="ARBA00004141"/>
    </source>
</evidence>
<dbReference type="Proteomes" id="UP000242287">
    <property type="component" value="Unassembled WGS sequence"/>
</dbReference>
<name>A0A2A9NHS7_9AGAR</name>
<keyword evidence="10" id="KW-0325">Glycoprotein</keyword>
<dbReference type="GO" id="GO:0015918">
    <property type="term" value="P:sterol transport"/>
    <property type="evidence" value="ECO:0007669"/>
    <property type="project" value="TreeGrafter"/>
</dbReference>
<feature type="transmembrane region" description="Helical" evidence="11">
    <location>
        <begin position="1282"/>
        <end position="1303"/>
    </location>
</feature>
<feature type="transmembrane region" description="Helical" evidence="11">
    <location>
        <begin position="1323"/>
        <end position="1346"/>
    </location>
</feature>
<keyword evidence="7" id="KW-0445">Lipid transport</keyword>
<dbReference type="InterPro" id="IPR000731">
    <property type="entry name" value="SSD"/>
</dbReference>
<protein>
    <recommendedName>
        <fullName evidence="12">SSD domain-containing protein</fullName>
    </recommendedName>
</protein>
<feature type="transmembrane region" description="Helical" evidence="11">
    <location>
        <begin position="918"/>
        <end position="938"/>
    </location>
</feature>
<dbReference type="SUPFAM" id="SSF82866">
    <property type="entry name" value="Multidrug efflux transporter AcrB transmembrane domain"/>
    <property type="match status" value="2"/>
</dbReference>
<evidence type="ECO:0000256" key="3">
    <source>
        <dbReference type="ARBA" id="ARBA00022448"/>
    </source>
</evidence>
<dbReference type="PANTHER" id="PTHR45727:SF2">
    <property type="entry name" value="NPC INTRACELLULAR CHOLESTEROL TRANSPORTER 1"/>
    <property type="match status" value="1"/>
</dbReference>
<feature type="transmembrane region" description="Helical" evidence="11">
    <location>
        <begin position="348"/>
        <end position="374"/>
    </location>
</feature>
<evidence type="ECO:0000256" key="10">
    <source>
        <dbReference type="ARBA" id="ARBA00023180"/>
    </source>
</evidence>
<evidence type="ECO:0000313" key="13">
    <source>
        <dbReference type="EMBL" id="PFH50535.1"/>
    </source>
</evidence>
<evidence type="ECO:0000256" key="4">
    <source>
        <dbReference type="ARBA" id="ARBA00022692"/>
    </source>
</evidence>
<reference evidence="13 14" key="1">
    <citation type="submission" date="2014-02" db="EMBL/GenBank/DDBJ databases">
        <title>Transposable element dynamics among asymbiotic and ectomycorrhizal Amanita fungi.</title>
        <authorList>
            <consortium name="DOE Joint Genome Institute"/>
            <person name="Hess J."/>
            <person name="Skrede I."/>
            <person name="Wolfe B."/>
            <person name="LaButti K."/>
            <person name="Ohm R.A."/>
            <person name="Grigoriev I.V."/>
            <person name="Pringle A."/>
        </authorList>
    </citation>
    <scope>NUCLEOTIDE SEQUENCE [LARGE SCALE GENOMIC DNA]</scope>
    <source>
        <strain evidence="13 14">SKay4041</strain>
    </source>
</reference>
<gene>
    <name evidence="13" type="ORF">AMATHDRAFT_144865</name>
</gene>
<evidence type="ECO:0000256" key="5">
    <source>
        <dbReference type="ARBA" id="ARBA00022729"/>
    </source>
</evidence>
<keyword evidence="6 11" id="KW-1133">Transmembrane helix</keyword>
<proteinExistence type="inferred from homology"/>
<feature type="domain" description="SSD" evidence="12">
    <location>
        <begin position="611"/>
        <end position="866"/>
    </location>
</feature>
<dbReference type="OrthoDB" id="6510177at2759"/>
<dbReference type="InterPro" id="IPR032190">
    <property type="entry name" value="NPC1_N"/>
</dbReference>
<dbReference type="Pfam" id="PF12349">
    <property type="entry name" value="Sterol-sensing"/>
    <property type="match status" value="2"/>
</dbReference>
<keyword evidence="9" id="KW-1015">Disulfide bond</keyword>
<evidence type="ECO:0000256" key="6">
    <source>
        <dbReference type="ARBA" id="ARBA00022989"/>
    </source>
</evidence>
<accession>A0A2A9NHS7</accession>
<dbReference type="InterPro" id="IPR053956">
    <property type="entry name" value="NPC1_MLD"/>
</dbReference>
<dbReference type="Gene3D" id="1.20.1640.10">
    <property type="entry name" value="Multidrug efflux transporter AcrB transmembrane domain"/>
    <property type="match status" value="2"/>
</dbReference>
<dbReference type="Pfam" id="PF16414">
    <property type="entry name" value="NPC1_N"/>
    <property type="match status" value="1"/>
</dbReference>
<evidence type="ECO:0000256" key="2">
    <source>
        <dbReference type="ARBA" id="ARBA00005585"/>
    </source>
</evidence>
<feature type="transmembrane region" description="Helical" evidence="11">
    <location>
        <begin position="246"/>
        <end position="267"/>
    </location>
</feature>
<evidence type="ECO:0000256" key="9">
    <source>
        <dbReference type="ARBA" id="ARBA00023157"/>
    </source>
</evidence>
<dbReference type="Pfam" id="PF22314">
    <property type="entry name" value="NPC1_MLD"/>
    <property type="match status" value="1"/>
</dbReference>
<comment type="subcellular location">
    <subcellularLocation>
        <location evidence="1">Membrane</location>
        <topology evidence="1">Multi-pass membrane protein</topology>
    </subcellularLocation>
</comment>
<dbReference type="GO" id="GO:0032934">
    <property type="term" value="F:sterol binding"/>
    <property type="evidence" value="ECO:0007669"/>
    <property type="project" value="TreeGrafter"/>
</dbReference>
<feature type="transmembrane region" description="Helical" evidence="11">
    <location>
        <begin position="1236"/>
        <end position="1261"/>
    </location>
</feature>
<keyword evidence="8 11" id="KW-0472">Membrane</keyword>
<evidence type="ECO:0000256" key="7">
    <source>
        <dbReference type="ARBA" id="ARBA00023055"/>
    </source>
</evidence>
<keyword evidence="14" id="KW-1185">Reference proteome</keyword>
<feature type="transmembrane region" description="Helical" evidence="11">
    <location>
        <begin position="841"/>
        <end position="866"/>
    </location>
</feature>
<dbReference type="PROSITE" id="PS50156">
    <property type="entry name" value="SSD"/>
    <property type="match status" value="1"/>
</dbReference>
<feature type="transmembrane region" description="Helical" evidence="11">
    <location>
        <begin position="816"/>
        <end position="835"/>
    </location>
</feature>
<keyword evidence="3" id="KW-0813">Transport</keyword>
<dbReference type="GO" id="GO:0016020">
    <property type="term" value="C:membrane"/>
    <property type="evidence" value="ECO:0007669"/>
    <property type="project" value="UniProtKB-SubCell"/>
</dbReference>
<dbReference type="FunFam" id="1.20.1640.10:FF:000029">
    <property type="entry name" value="Putative Patched sphingolipid transporter"/>
    <property type="match status" value="1"/>
</dbReference>
<keyword evidence="4 11" id="KW-0812">Transmembrane</keyword>
<feature type="transmembrane region" description="Helical" evidence="11">
    <location>
        <begin position="721"/>
        <end position="743"/>
    </location>
</feature>
<evidence type="ECO:0000259" key="12">
    <source>
        <dbReference type="PROSITE" id="PS50156"/>
    </source>
</evidence>
<feature type="transmembrane region" description="Helical" evidence="11">
    <location>
        <begin position="691"/>
        <end position="715"/>
    </location>
</feature>
<keyword evidence="5" id="KW-0732">Signal</keyword>
<feature type="transmembrane region" description="Helical" evidence="11">
    <location>
        <begin position="614"/>
        <end position="631"/>
    </location>
</feature>
<dbReference type="EMBL" id="KZ302001">
    <property type="protein sequence ID" value="PFH50535.1"/>
    <property type="molecule type" value="Genomic_DNA"/>
</dbReference>
<feature type="transmembrane region" description="Helical" evidence="11">
    <location>
        <begin position="1211"/>
        <end position="1230"/>
    </location>
</feature>
<evidence type="ECO:0000256" key="8">
    <source>
        <dbReference type="ARBA" id="ARBA00023136"/>
    </source>
</evidence>
<sequence length="1372" mass="151733">MNFAHLNRPGHCAMRGSCGRKGLFSKPLPCPYDGPPQEPIDINDRQLLIRVCGSTFADGPVCCTTEQVESLRDNFNQVEGLISSCPACRNNFRSFFCAFTCSPNQGDFVNITSTQVVQNGQVAVNSVDFHVITQYGEAFFDSCRNVQVGATNGYAMDLIGGGAKDYHSFLEYMGEEKAVGSPFQINFPLKAPPGLKPLNHTLRNCADNDISSKCTCIDCPGTCPTLPYVPPPSLEPRCNVGKVSCLSFLLLLAYAFSVVALLTGYMTQRALQKRRDKSYERVALSDETSPRLHSRGLVGAPSLARYVEDDSIGTQSESRRLGHGASLLDPIETVQPRHYPLNSFLRRIFYQLGLTAATSPWLIFTIAFFLVGLLNVGWKYFKVETDPVRLWVSPLSTSKQQKVFFDENFGPFYRTEQIFVTAAPLNASIQGNTDPHGPLLTWERLQYWFDIEEDIRSLRSRNGHRLKDVCFKPAGLQGPCVVQSITAWFGNDLEDYNQDTWIPRLQQCAERPVECLPDYQQPLSPHFVLGGVPLDEDDARDYVNAKALVITYVVSDSLDPSVQAKAVEWEEVLRSYLVDLSNRAVTEAGLNIAFSTGISLEEEINKSTNTDVKIVVLSYVAMFLYVSFSLGQRIKSQQEDSVVTSLLQWAHNFPYLFTRTQSSESSVSVDFRTIPQFLPHLPTGPFIESKVLLGLFGICLVILSVSSTVGFFSLLGVRVTLIIAEVIPFLVLAVGVDNVFILVHELDRQNAMHGPNAMLTAAHERDVLAAPLSPTDSHPSQFGSSHHDDLNSGSMTLYVPAEERVARALAKMGPSILLSSVTETIAFALGALVPMPAVKNFALYAAGSVFLNAILQITVFISALSLDLKRIEARRMDCFPCLKLPTKISLPDSPPGIRMGRMARIFRRHYSPLLLKPAVKLMILLVFSGIFVLSIISIQHIELGLDQRLALPSDSHLIKYFDNVDAYLDVGPPLYLIARDLDVTQRSNQQSLCGRFTTCRNLSMANSLEAERKRPESSFISEPSASWIDDFLSWLDPAKEECCRVRKTDNSIFCTERDPVRKCQPCFLDRKPEWNITMNGLPEGPEFMHFLKQWLIAPTTAECPLAGKASFGEAVSLSEDGDSVLASHFRTYHTPLKSQADFINAFKAAHRIADEISQQTGTDVFPYSLFYVFFDQYEHIISITQEVLGLGLAAVLVVTSLFLGSWRTGTIVTAVVALTVVSVMGVMPLLGINLNAISLVNLVICLGIAVEFCAHVARAFMSAGSGLPIDHPAGQKERDERTLIALIDVGPSVLSGITITKLIGMSVLALTRSRLLEIYYFRMWLTLILSGASHGLILLPVILSLAGGPGFPQQEADEEWMTSAIRNDDEYT</sequence>
<dbReference type="PANTHER" id="PTHR45727">
    <property type="entry name" value="NPC INTRACELLULAR CHOLESTEROL TRANSPORTER 1"/>
    <property type="match status" value="1"/>
</dbReference>
<comment type="similarity">
    <text evidence="2">Belongs to the patched family.</text>
</comment>